<protein>
    <submittedName>
        <fullName evidence="1">Uncharacterized protein</fullName>
    </submittedName>
</protein>
<proteinExistence type="predicted"/>
<gene>
    <name evidence="1" type="ORF">L2E82_07504</name>
</gene>
<evidence type="ECO:0000313" key="2">
    <source>
        <dbReference type="Proteomes" id="UP001055811"/>
    </source>
</evidence>
<comment type="caution">
    <text evidence="1">The sequence shown here is derived from an EMBL/GenBank/DDBJ whole genome shotgun (WGS) entry which is preliminary data.</text>
</comment>
<dbReference type="EMBL" id="CM042010">
    <property type="protein sequence ID" value="KAI3778305.1"/>
    <property type="molecule type" value="Genomic_DNA"/>
</dbReference>
<dbReference type="Proteomes" id="UP001055811">
    <property type="component" value="Linkage Group LG02"/>
</dbReference>
<name>A0ACB9G4I3_CICIN</name>
<keyword evidence="2" id="KW-1185">Reference proteome</keyword>
<reference evidence="1 2" key="2">
    <citation type="journal article" date="2022" name="Mol. Ecol. Resour.">
        <title>The genomes of chicory, endive, great burdock and yacon provide insights into Asteraceae paleo-polyploidization history and plant inulin production.</title>
        <authorList>
            <person name="Fan W."/>
            <person name="Wang S."/>
            <person name="Wang H."/>
            <person name="Wang A."/>
            <person name="Jiang F."/>
            <person name="Liu H."/>
            <person name="Zhao H."/>
            <person name="Xu D."/>
            <person name="Zhang Y."/>
        </authorList>
    </citation>
    <scope>NUCLEOTIDE SEQUENCE [LARGE SCALE GENOMIC DNA]</scope>
    <source>
        <strain evidence="2">cv. Punajuju</strain>
        <tissue evidence="1">Leaves</tissue>
    </source>
</reference>
<accession>A0ACB9G4I3</accession>
<evidence type="ECO:0000313" key="1">
    <source>
        <dbReference type="EMBL" id="KAI3778305.1"/>
    </source>
</evidence>
<organism evidence="1 2">
    <name type="scientific">Cichorium intybus</name>
    <name type="common">Chicory</name>
    <dbReference type="NCBI Taxonomy" id="13427"/>
    <lineage>
        <taxon>Eukaryota</taxon>
        <taxon>Viridiplantae</taxon>
        <taxon>Streptophyta</taxon>
        <taxon>Embryophyta</taxon>
        <taxon>Tracheophyta</taxon>
        <taxon>Spermatophyta</taxon>
        <taxon>Magnoliopsida</taxon>
        <taxon>eudicotyledons</taxon>
        <taxon>Gunneridae</taxon>
        <taxon>Pentapetalae</taxon>
        <taxon>asterids</taxon>
        <taxon>campanulids</taxon>
        <taxon>Asterales</taxon>
        <taxon>Asteraceae</taxon>
        <taxon>Cichorioideae</taxon>
        <taxon>Cichorieae</taxon>
        <taxon>Cichoriinae</taxon>
        <taxon>Cichorium</taxon>
    </lineage>
</organism>
<reference evidence="2" key="1">
    <citation type="journal article" date="2022" name="Mol. Ecol. Resour.">
        <title>The genomes of chicory, endive, great burdock and yacon provide insights into Asteraceae palaeo-polyploidization history and plant inulin production.</title>
        <authorList>
            <person name="Fan W."/>
            <person name="Wang S."/>
            <person name="Wang H."/>
            <person name="Wang A."/>
            <person name="Jiang F."/>
            <person name="Liu H."/>
            <person name="Zhao H."/>
            <person name="Xu D."/>
            <person name="Zhang Y."/>
        </authorList>
    </citation>
    <scope>NUCLEOTIDE SEQUENCE [LARGE SCALE GENOMIC DNA]</scope>
    <source>
        <strain evidence="2">cv. Punajuju</strain>
    </source>
</reference>
<sequence>MATSEIAGQSSVNQMKEVLTVMLSVSLATLVLSGVAYACRKKRKWPHKKGRGSRPHALNKEHTSIQMEKLDEIPFLSLHQIAKATDNFNLDNKIGEGCFGPVYKWLHFS</sequence>